<evidence type="ECO:0000313" key="2">
    <source>
        <dbReference type="Proteomes" id="UP000814140"/>
    </source>
</evidence>
<reference evidence="1" key="2">
    <citation type="journal article" date="2022" name="New Phytol.">
        <title>Evolutionary transition to the ectomycorrhizal habit in the genomes of a hyperdiverse lineage of mushroom-forming fungi.</title>
        <authorList>
            <person name="Looney B."/>
            <person name="Miyauchi S."/>
            <person name="Morin E."/>
            <person name="Drula E."/>
            <person name="Courty P.E."/>
            <person name="Kohler A."/>
            <person name="Kuo A."/>
            <person name="LaButti K."/>
            <person name="Pangilinan J."/>
            <person name="Lipzen A."/>
            <person name="Riley R."/>
            <person name="Andreopoulos W."/>
            <person name="He G."/>
            <person name="Johnson J."/>
            <person name="Nolan M."/>
            <person name="Tritt A."/>
            <person name="Barry K.W."/>
            <person name="Grigoriev I.V."/>
            <person name="Nagy L.G."/>
            <person name="Hibbett D."/>
            <person name="Henrissat B."/>
            <person name="Matheny P.B."/>
            <person name="Labbe J."/>
            <person name="Martin F.M."/>
        </authorList>
    </citation>
    <scope>NUCLEOTIDE SEQUENCE</scope>
    <source>
        <strain evidence="1">HHB10654</strain>
    </source>
</reference>
<protein>
    <submittedName>
        <fullName evidence="1">Uncharacterized protein</fullName>
    </submittedName>
</protein>
<sequence length="82" mass="8909">MYMVCLRVCVGPVIALLTPRSRNLSSLGSPSSHSPSGRHLARFEGPICNLDVSISFQWLTVADSASYYEQILPLEARPVCSG</sequence>
<organism evidence="1 2">
    <name type="scientific">Artomyces pyxidatus</name>
    <dbReference type="NCBI Taxonomy" id="48021"/>
    <lineage>
        <taxon>Eukaryota</taxon>
        <taxon>Fungi</taxon>
        <taxon>Dikarya</taxon>
        <taxon>Basidiomycota</taxon>
        <taxon>Agaricomycotina</taxon>
        <taxon>Agaricomycetes</taxon>
        <taxon>Russulales</taxon>
        <taxon>Auriscalpiaceae</taxon>
        <taxon>Artomyces</taxon>
    </lineage>
</organism>
<keyword evidence="2" id="KW-1185">Reference proteome</keyword>
<evidence type="ECO:0000313" key="1">
    <source>
        <dbReference type="EMBL" id="KAI0062933.1"/>
    </source>
</evidence>
<accession>A0ACB8T4A2</accession>
<proteinExistence type="predicted"/>
<reference evidence="1" key="1">
    <citation type="submission" date="2021-03" db="EMBL/GenBank/DDBJ databases">
        <authorList>
            <consortium name="DOE Joint Genome Institute"/>
            <person name="Ahrendt S."/>
            <person name="Looney B.P."/>
            <person name="Miyauchi S."/>
            <person name="Morin E."/>
            <person name="Drula E."/>
            <person name="Courty P.E."/>
            <person name="Chicoki N."/>
            <person name="Fauchery L."/>
            <person name="Kohler A."/>
            <person name="Kuo A."/>
            <person name="Labutti K."/>
            <person name="Pangilinan J."/>
            <person name="Lipzen A."/>
            <person name="Riley R."/>
            <person name="Andreopoulos W."/>
            <person name="He G."/>
            <person name="Johnson J."/>
            <person name="Barry K.W."/>
            <person name="Grigoriev I.V."/>
            <person name="Nagy L."/>
            <person name="Hibbett D."/>
            <person name="Henrissat B."/>
            <person name="Matheny P.B."/>
            <person name="Labbe J."/>
            <person name="Martin F."/>
        </authorList>
    </citation>
    <scope>NUCLEOTIDE SEQUENCE</scope>
    <source>
        <strain evidence="1">HHB10654</strain>
    </source>
</reference>
<dbReference type="Proteomes" id="UP000814140">
    <property type="component" value="Unassembled WGS sequence"/>
</dbReference>
<comment type="caution">
    <text evidence="1">The sequence shown here is derived from an EMBL/GenBank/DDBJ whole genome shotgun (WGS) entry which is preliminary data.</text>
</comment>
<name>A0ACB8T4A2_9AGAM</name>
<dbReference type="EMBL" id="MU277205">
    <property type="protein sequence ID" value="KAI0062933.1"/>
    <property type="molecule type" value="Genomic_DNA"/>
</dbReference>
<gene>
    <name evidence="1" type="ORF">BV25DRAFT_486078</name>
</gene>